<evidence type="ECO:0000313" key="3">
    <source>
        <dbReference type="Proteomes" id="UP000198646"/>
    </source>
</evidence>
<keyword evidence="3" id="KW-1185">Reference proteome</keyword>
<name>A0ABY0S9M0_9RHOB</name>
<feature type="transmembrane region" description="Helical" evidence="1">
    <location>
        <begin position="121"/>
        <end position="147"/>
    </location>
</feature>
<dbReference type="EMBL" id="FNJD01000007">
    <property type="protein sequence ID" value="SDO95129.1"/>
    <property type="molecule type" value="Genomic_DNA"/>
</dbReference>
<reference evidence="2 3" key="1">
    <citation type="submission" date="2016-10" db="EMBL/GenBank/DDBJ databases">
        <authorList>
            <person name="Varghese N."/>
            <person name="Submissions S."/>
        </authorList>
    </citation>
    <scope>NUCLEOTIDE SEQUENCE [LARGE SCALE GENOMIC DNA]</scope>
    <source>
        <strain evidence="2 3">DSM 17584</strain>
    </source>
</reference>
<keyword evidence="1" id="KW-0812">Transmembrane</keyword>
<proteinExistence type="predicted"/>
<accession>A0ABY0S9M0</accession>
<feature type="transmembrane region" description="Helical" evidence="1">
    <location>
        <begin position="79"/>
        <end position="100"/>
    </location>
</feature>
<gene>
    <name evidence="2" type="ORF">SAMN04488512_107136</name>
</gene>
<keyword evidence="1" id="KW-0472">Membrane</keyword>
<sequence length="237" mass="23103">MGDAGGGVLVVSAGLTVAALEGVVGFALSGFDAGVAGLVAAVSGFTSFRSSFVSLGVVSDLVELVELDAAAVAEDALEGVSLAFVVAGGGVVTSLVDVVFAEVDGLSSGIAVTPAALPVDVSLAVLAVAVLAVAVLPGVVLSGVAALAGDGLTAGLGLAVEDVDVDAVVFATAGDPVFLAVVFGLAAAADARDVEDVFGESPEFGVFAFATLKNLSDSDLISDVFLNLRRHIGRPSS</sequence>
<protein>
    <submittedName>
        <fullName evidence="2">Uncharacterized protein</fullName>
    </submittedName>
</protein>
<evidence type="ECO:0000313" key="2">
    <source>
        <dbReference type="EMBL" id="SDO95129.1"/>
    </source>
</evidence>
<feature type="transmembrane region" description="Helical" evidence="1">
    <location>
        <begin position="6"/>
        <end position="28"/>
    </location>
</feature>
<feature type="transmembrane region" description="Helical" evidence="1">
    <location>
        <begin position="167"/>
        <end position="188"/>
    </location>
</feature>
<evidence type="ECO:0000256" key="1">
    <source>
        <dbReference type="SAM" id="Phobius"/>
    </source>
</evidence>
<dbReference type="Proteomes" id="UP000198646">
    <property type="component" value="Unassembled WGS sequence"/>
</dbReference>
<keyword evidence="1" id="KW-1133">Transmembrane helix</keyword>
<comment type="caution">
    <text evidence="2">The sequence shown here is derived from an EMBL/GenBank/DDBJ whole genome shotgun (WGS) entry which is preliminary data.</text>
</comment>
<organism evidence="2 3">
    <name type="scientific">Sulfitobacter litoralis</name>
    <dbReference type="NCBI Taxonomy" id="335975"/>
    <lineage>
        <taxon>Bacteria</taxon>
        <taxon>Pseudomonadati</taxon>
        <taxon>Pseudomonadota</taxon>
        <taxon>Alphaproteobacteria</taxon>
        <taxon>Rhodobacterales</taxon>
        <taxon>Roseobacteraceae</taxon>
        <taxon>Sulfitobacter</taxon>
    </lineage>
</organism>